<evidence type="ECO:0000313" key="3">
    <source>
        <dbReference type="Proteomes" id="UP000256405"/>
    </source>
</evidence>
<dbReference type="Proteomes" id="UP000256405">
    <property type="component" value="Unassembled WGS sequence"/>
</dbReference>
<feature type="signal peptide" evidence="1">
    <location>
        <begin position="1"/>
        <end position="24"/>
    </location>
</feature>
<reference evidence="2 3" key="1">
    <citation type="submission" date="2018-08" db="EMBL/GenBank/DDBJ databases">
        <title>Genomic Encyclopedia of Archaeal and Bacterial Type Strains, Phase II (KMG-II): from individual species to whole genera.</title>
        <authorList>
            <person name="Goeker M."/>
        </authorList>
    </citation>
    <scope>NUCLEOTIDE SEQUENCE [LARGE SCALE GENOMIC DNA]</scope>
    <source>
        <strain evidence="2 3">DSM 15986</strain>
    </source>
</reference>
<keyword evidence="1" id="KW-0732">Signal</keyword>
<dbReference type="OrthoDB" id="839624at2"/>
<protein>
    <submittedName>
        <fullName evidence="2">Uncharacterized protein</fullName>
    </submittedName>
</protein>
<sequence length="61" mass="6905">MKKLLFGMAFFMGAMMFTSVNVQAQRDPGHWVCCLEPDEYCQDWLGGAWSDSIKKPGPFCP</sequence>
<evidence type="ECO:0000313" key="2">
    <source>
        <dbReference type="EMBL" id="REG85469.1"/>
    </source>
</evidence>
<evidence type="ECO:0000256" key="1">
    <source>
        <dbReference type="SAM" id="SignalP"/>
    </source>
</evidence>
<organism evidence="2 3">
    <name type="scientific">Algoriphagus antarcticus</name>
    <dbReference type="NCBI Taxonomy" id="238540"/>
    <lineage>
        <taxon>Bacteria</taxon>
        <taxon>Pseudomonadati</taxon>
        <taxon>Bacteroidota</taxon>
        <taxon>Cytophagia</taxon>
        <taxon>Cytophagales</taxon>
        <taxon>Cyclobacteriaceae</taxon>
        <taxon>Algoriphagus</taxon>
    </lineage>
</organism>
<name>A0A3E0DUY2_9BACT</name>
<dbReference type="RefSeq" id="WP_086542479.1">
    <property type="nucleotide sequence ID" value="NZ_MSSW01000048.1"/>
</dbReference>
<proteinExistence type="predicted"/>
<feature type="chain" id="PRO_5017550310" evidence="1">
    <location>
        <begin position="25"/>
        <end position="61"/>
    </location>
</feature>
<keyword evidence="3" id="KW-1185">Reference proteome</keyword>
<comment type="caution">
    <text evidence="2">The sequence shown here is derived from an EMBL/GenBank/DDBJ whole genome shotgun (WGS) entry which is preliminary data.</text>
</comment>
<gene>
    <name evidence="2" type="ORF">C8N25_113161</name>
</gene>
<dbReference type="EMBL" id="QUNF01000013">
    <property type="protein sequence ID" value="REG85469.1"/>
    <property type="molecule type" value="Genomic_DNA"/>
</dbReference>
<accession>A0A3E0DUY2</accession>
<dbReference type="AlphaFoldDB" id="A0A3E0DUY2"/>